<feature type="region of interest" description="Disordered" evidence="1">
    <location>
        <begin position="227"/>
        <end position="266"/>
    </location>
</feature>
<comment type="caution">
    <text evidence="2">The sequence shown here is derived from an EMBL/GenBank/DDBJ whole genome shotgun (WGS) entry which is preliminary data.</text>
</comment>
<dbReference type="GO" id="GO:0008270">
    <property type="term" value="F:zinc ion binding"/>
    <property type="evidence" value="ECO:0007669"/>
    <property type="project" value="InterPro"/>
</dbReference>
<evidence type="ECO:0000256" key="1">
    <source>
        <dbReference type="SAM" id="MobiDB-lite"/>
    </source>
</evidence>
<dbReference type="Proteomes" id="UP000710849">
    <property type="component" value="Unassembled WGS sequence"/>
</dbReference>
<name>A0A9P5IN38_9HELO</name>
<evidence type="ECO:0000313" key="2">
    <source>
        <dbReference type="EMBL" id="KAF7944725.1"/>
    </source>
</evidence>
<accession>A0A9P5IN38</accession>
<protein>
    <recommendedName>
        <fullName evidence="4">CCHC-type domain-containing protein</fullName>
    </recommendedName>
</protein>
<dbReference type="SUPFAM" id="SSF57756">
    <property type="entry name" value="Retrovirus zinc finger-like domains"/>
    <property type="match status" value="1"/>
</dbReference>
<dbReference type="GO" id="GO:0003676">
    <property type="term" value="F:nucleic acid binding"/>
    <property type="evidence" value="ECO:0007669"/>
    <property type="project" value="InterPro"/>
</dbReference>
<reference evidence="2 3" key="1">
    <citation type="journal article" date="2020" name="Genome Biol. Evol.">
        <title>Comparative genomics of Sclerotiniaceae.</title>
        <authorList>
            <person name="Valero Jimenez C.A."/>
            <person name="Steentjes M."/>
            <person name="Scholten O.E."/>
            <person name="Van Kan J.A.L."/>
        </authorList>
    </citation>
    <scope>NUCLEOTIDE SEQUENCE [LARGE SCALE GENOMIC DNA]</scope>
    <source>
        <strain evidence="2 3">MUCL 94</strain>
    </source>
</reference>
<evidence type="ECO:0000313" key="3">
    <source>
        <dbReference type="Proteomes" id="UP000710849"/>
    </source>
</evidence>
<dbReference type="RefSeq" id="XP_038733207.1">
    <property type="nucleotide sequence ID" value="XM_038875870.1"/>
</dbReference>
<organism evidence="2 3">
    <name type="scientific">Botrytis byssoidea</name>
    <dbReference type="NCBI Taxonomy" id="139641"/>
    <lineage>
        <taxon>Eukaryota</taxon>
        <taxon>Fungi</taxon>
        <taxon>Dikarya</taxon>
        <taxon>Ascomycota</taxon>
        <taxon>Pezizomycotina</taxon>
        <taxon>Leotiomycetes</taxon>
        <taxon>Helotiales</taxon>
        <taxon>Sclerotiniaceae</taxon>
        <taxon>Botrytis</taxon>
    </lineage>
</organism>
<dbReference type="InterPro" id="IPR036875">
    <property type="entry name" value="Znf_CCHC_sf"/>
</dbReference>
<keyword evidence="3" id="KW-1185">Reference proteome</keyword>
<gene>
    <name evidence="2" type="ORF">EAE97_005358</name>
</gene>
<feature type="compositionally biased region" description="Basic and acidic residues" evidence="1">
    <location>
        <begin position="231"/>
        <end position="251"/>
    </location>
</feature>
<sequence>MNPNSRGNYPPGSRTAKLRPARKVVLQCSNCSRIGHELKRCVGPVNAFGVIDGCLMCNKKDHVLFECVKAWKSEGNQRHLLMLGRNQKAMISWPTELTEHPVGQALSARTRPKIWTPSFALQYQLENQHHWRDYIYARTWQRDLPLAQGPAWDNPSFVIYLKDRLERGLTRNASGLGRRPQSELPPPSAQYFPPPMMPQLPSYNLMNLAPAGVNNDRDRKKLAIKAASNAKFKDRSQSPKVQTETKTHCERSPLLTPHIKLEDPTS</sequence>
<dbReference type="EMBL" id="RCSW01000009">
    <property type="protein sequence ID" value="KAF7944725.1"/>
    <property type="molecule type" value="Genomic_DNA"/>
</dbReference>
<evidence type="ECO:0008006" key="4">
    <source>
        <dbReference type="Google" id="ProtNLM"/>
    </source>
</evidence>
<proteinExistence type="predicted"/>
<dbReference type="AlphaFoldDB" id="A0A9P5IN38"/>
<dbReference type="GeneID" id="62148947"/>